<evidence type="ECO:0000256" key="12">
    <source>
        <dbReference type="SAM" id="Phobius"/>
    </source>
</evidence>
<feature type="transmembrane region" description="Helical" evidence="12">
    <location>
        <begin position="100"/>
        <end position="122"/>
    </location>
</feature>
<keyword evidence="10 12" id="KW-0472">Membrane</keyword>
<evidence type="ECO:0000256" key="2">
    <source>
        <dbReference type="ARBA" id="ARBA00004429"/>
    </source>
</evidence>
<dbReference type="InterPro" id="IPR030922">
    <property type="entry name" value="LptF"/>
</dbReference>
<evidence type="ECO:0000256" key="6">
    <source>
        <dbReference type="ARBA" id="ARBA00022475"/>
    </source>
</evidence>
<gene>
    <name evidence="13" type="primary">lptF</name>
    <name evidence="13" type="ORF">V6242_12660</name>
</gene>
<evidence type="ECO:0000313" key="13">
    <source>
        <dbReference type="EMBL" id="MEL0613998.1"/>
    </source>
</evidence>
<evidence type="ECO:0000256" key="9">
    <source>
        <dbReference type="ARBA" id="ARBA00022989"/>
    </source>
</evidence>
<name>A0ABU9G685_9GAMM</name>
<dbReference type="Pfam" id="PF03739">
    <property type="entry name" value="LptF_LptG"/>
    <property type="match status" value="1"/>
</dbReference>
<dbReference type="PANTHER" id="PTHR33529">
    <property type="entry name" value="SLR0882 PROTEIN-RELATED"/>
    <property type="match status" value="1"/>
</dbReference>
<keyword evidence="9 12" id="KW-1133">Transmembrane helix</keyword>
<evidence type="ECO:0000256" key="4">
    <source>
        <dbReference type="ARBA" id="ARBA00014213"/>
    </source>
</evidence>
<sequence>MTLRLFRYLAKEVLVSTAGVTLILLLVILSSRFVSYLGRATEGKMTFEFLFTILGFHIPSFVQIILPIAFFLSLLLTFGRLYIENEMSVLFSSGISKLKLAGYTLGIAGIVLSLSAGLNFWLTPTSEYHAVKAADEQGQLSTFSFLLPRRFQGDGQRTTYIDSFTPDEGWMNDVFLSDFVRENGKSIPVQMLASYAEEIKMDSKNGQNYLVFKNGVRYEGVPGTATYRVTEFDTYAMRMESAPQASITDPETRSTLSLLGSADPEDQEELQWRIALVVMIPILSIIGLSLSQVNPRQGRFFKMLPAILLMILYMALLIWGKTAIGKGKIPDYLGLWWIHGIFLFIAIGLFVQYNQMFSRKNARLPNAQSPDPQDTSLSNE</sequence>
<comment type="similarity">
    <text evidence="3">Belongs to the LptF/LptG family.</text>
</comment>
<evidence type="ECO:0000256" key="8">
    <source>
        <dbReference type="ARBA" id="ARBA00022692"/>
    </source>
</evidence>
<dbReference type="Proteomes" id="UP001379949">
    <property type="component" value="Unassembled WGS sequence"/>
</dbReference>
<comment type="subunit">
    <text evidence="11">Component of the lipopolysaccharide transport and assembly complex. The LptBFG transporter is composed of two ATP-binding proteins (LptB) and two transmembrane proteins (LptF and LptG).</text>
</comment>
<feature type="transmembrane region" description="Helical" evidence="12">
    <location>
        <begin position="270"/>
        <end position="288"/>
    </location>
</feature>
<evidence type="ECO:0000256" key="3">
    <source>
        <dbReference type="ARBA" id="ARBA00007725"/>
    </source>
</evidence>
<keyword evidence="8 12" id="KW-0812">Transmembrane</keyword>
<keyword evidence="6" id="KW-1003">Cell membrane</keyword>
<evidence type="ECO:0000256" key="10">
    <source>
        <dbReference type="ARBA" id="ARBA00023136"/>
    </source>
</evidence>
<keyword evidence="7" id="KW-0997">Cell inner membrane</keyword>
<feature type="transmembrane region" description="Helical" evidence="12">
    <location>
        <begin position="49"/>
        <end position="79"/>
    </location>
</feature>
<reference evidence="13 14" key="1">
    <citation type="submission" date="2024-02" db="EMBL/GenBank/DDBJ databases">
        <title>Bacteria isolated from the canopy kelp, Nereocystis luetkeana.</title>
        <authorList>
            <person name="Pfister C.A."/>
            <person name="Younker I.T."/>
            <person name="Light S.H."/>
        </authorList>
    </citation>
    <scope>NUCLEOTIDE SEQUENCE [LARGE SCALE GENOMIC DNA]</scope>
    <source>
        <strain evidence="13 14">TI.4.07</strain>
    </source>
</reference>
<proteinExistence type="inferred from homology"/>
<comment type="function">
    <text evidence="1">Part of the ABC transporter complex LptBFG involved in the translocation of lipopolysaccharide (LPS) from the inner membrane to the outer membrane.</text>
</comment>
<keyword evidence="5" id="KW-0813">Transport</keyword>
<evidence type="ECO:0000256" key="7">
    <source>
        <dbReference type="ARBA" id="ARBA00022519"/>
    </source>
</evidence>
<dbReference type="EMBL" id="JBAKAR010000010">
    <property type="protein sequence ID" value="MEL0613998.1"/>
    <property type="molecule type" value="Genomic_DNA"/>
</dbReference>
<evidence type="ECO:0000313" key="14">
    <source>
        <dbReference type="Proteomes" id="UP001379949"/>
    </source>
</evidence>
<evidence type="ECO:0000256" key="1">
    <source>
        <dbReference type="ARBA" id="ARBA00002265"/>
    </source>
</evidence>
<organism evidence="13 14">
    <name type="scientific">Marinomonas arenicola</name>
    <dbReference type="NCBI Taxonomy" id="569601"/>
    <lineage>
        <taxon>Bacteria</taxon>
        <taxon>Pseudomonadati</taxon>
        <taxon>Pseudomonadota</taxon>
        <taxon>Gammaproteobacteria</taxon>
        <taxon>Oceanospirillales</taxon>
        <taxon>Oceanospirillaceae</taxon>
        <taxon>Marinomonas</taxon>
    </lineage>
</organism>
<protein>
    <recommendedName>
        <fullName evidence="4">Lipopolysaccharide export system permease protein LptF</fullName>
    </recommendedName>
</protein>
<keyword evidence="14" id="KW-1185">Reference proteome</keyword>
<feature type="transmembrane region" description="Helical" evidence="12">
    <location>
        <begin position="300"/>
        <end position="320"/>
    </location>
</feature>
<feature type="transmembrane region" description="Helical" evidence="12">
    <location>
        <begin position="12"/>
        <end position="29"/>
    </location>
</feature>
<dbReference type="PANTHER" id="PTHR33529:SF7">
    <property type="entry name" value="LIPOPOLYSACCHARIDE EXPORT SYSTEM PERMEASE PROTEIN LPTF"/>
    <property type="match status" value="1"/>
</dbReference>
<dbReference type="InterPro" id="IPR005495">
    <property type="entry name" value="LptG/LptF_permease"/>
</dbReference>
<feature type="transmembrane region" description="Helical" evidence="12">
    <location>
        <begin position="332"/>
        <end position="353"/>
    </location>
</feature>
<evidence type="ECO:0000256" key="5">
    <source>
        <dbReference type="ARBA" id="ARBA00022448"/>
    </source>
</evidence>
<dbReference type="NCBIfam" id="TIGR04407">
    <property type="entry name" value="LptF_YjgP"/>
    <property type="match status" value="1"/>
</dbReference>
<accession>A0ABU9G685</accession>
<comment type="subcellular location">
    <subcellularLocation>
        <location evidence="2">Cell inner membrane</location>
        <topology evidence="2">Multi-pass membrane protein</topology>
    </subcellularLocation>
</comment>
<evidence type="ECO:0000256" key="11">
    <source>
        <dbReference type="ARBA" id="ARBA00026081"/>
    </source>
</evidence>
<comment type="caution">
    <text evidence="13">The sequence shown here is derived from an EMBL/GenBank/DDBJ whole genome shotgun (WGS) entry which is preliminary data.</text>
</comment>